<dbReference type="InterPro" id="IPR025282">
    <property type="entry name" value="DUF4214"/>
</dbReference>
<dbReference type="RefSeq" id="WP_208288649.1">
    <property type="nucleotide sequence ID" value="NZ_CP074404.1"/>
</dbReference>
<evidence type="ECO:0000256" key="2">
    <source>
        <dbReference type="SAM" id="MobiDB-lite"/>
    </source>
</evidence>
<dbReference type="EMBL" id="JAGFBM010000001">
    <property type="protein sequence ID" value="MBO3083830.1"/>
    <property type="molecule type" value="Genomic_DNA"/>
</dbReference>
<feature type="domain" description="N-acetylmuramoyl-L-alanine amidase" evidence="4">
    <location>
        <begin position="244"/>
        <end position="408"/>
    </location>
</feature>
<evidence type="ECO:0000256" key="1">
    <source>
        <dbReference type="ARBA" id="ARBA00007553"/>
    </source>
</evidence>
<dbReference type="SUPFAM" id="SSF55846">
    <property type="entry name" value="N-acetylmuramoyl-L-alanine amidase-like"/>
    <property type="match status" value="1"/>
</dbReference>
<comment type="caution">
    <text evidence="6">The sequence shown here is derived from an EMBL/GenBank/DDBJ whole genome shotgun (WGS) entry which is preliminary data.</text>
</comment>
<dbReference type="InterPro" id="IPR002502">
    <property type="entry name" value="Amidase_domain"/>
</dbReference>
<evidence type="ECO:0000313" key="6">
    <source>
        <dbReference type="EMBL" id="MBO3083830.1"/>
    </source>
</evidence>
<dbReference type="PANTHER" id="PTHR11022">
    <property type="entry name" value="PEPTIDOGLYCAN RECOGNITION PROTEIN"/>
    <property type="match status" value="1"/>
</dbReference>
<dbReference type="Pfam" id="PF13946">
    <property type="entry name" value="DUF4214"/>
    <property type="match status" value="2"/>
</dbReference>
<dbReference type="InterPro" id="IPR015510">
    <property type="entry name" value="PGRP"/>
</dbReference>
<feature type="domain" description="Peptidoglycan recognition protein family" evidence="5">
    <location>
        <begin position="233"/>
        <end position="381"/>
    </location>
</feature>
<accession>A0ABS3SDL3</accession>
<dbReference type="InterPro" id="IPR038255">
    <property type="entry name" value="PBS_linker_sf"/>
</dbReference>
<keyword evidence="3" id="KW-0732">Signal</keyword>
<feature type="signal peptide" evidence="3">
    <location>
        <begin position="1"/>
        <end position="22"/>
    </location>
</feature>
<dbReference type="InterPro" id="IPR006619">
    <property type="entry name" value="PGRP_domain_met/bac"/>
</dbReference>
<evidence type="ECO:0000313" key="7">
    <source>
        <dbReference type="Proteomes" id="UP000678317"/>
    </source>
</evidence>
<name>A0ABS3SDL3_9CELL</name>
<evidence type="ECO:0000256" key="3">
    <source>
        <dbReference type="SAM" id="SignalP"/>
    </source>
</evidence>
<dbReference type="CDD" id="cd06583">
    <property type="entry name" value="PGRP"/>
    <property type="match status" value="1"/>
</dbReference>
<reference evidence="6 7" key="1">
    <citation type="submission" date="2021-03" db="EMBL/GenBank/DDBJ databases">
        <title>novel species in genus Cellulomonas.</title>
        <authorList>
            <person name="Zhang G."/>
        </authorList>
    </citation>
    <scope>NUCLEOTIDE SEQUENCE [LARGE SCALE GENOMIC DNA]</scope>
    <source>
        <strain evidence="7">zg-ZUI188</strain>
    </source>
</reference>
<dbReference type="Gene3D" id="3.40.80.10">
    <property type="entry name" value="Peptidoglycan recognition protein-like"/>
    <property type="match status" value="1"/>
</dbReference>
<evidence type="ECO:0000259" key="5">
    <source>
        <dbReference type="SMART" id="SM00701"/>
    </source>
</evidence>
<dbReference type="InterPro" id="IPR036505">
    <property type="entry name" value="Amidase/PGRP_sf"/>
</dbReference>
<organism evidence="6 7">
    <name type="scientific">Cellulomonas fengjieae</name>
    <dbReference type="NCBI Taxonomy" id="2819978"/>
    <lineage>
        <taxon>Bacteria</taxon>
        <taxon>Bacillati</taxon>
        <taxon>Actinomycetota</taxon>
        <taxon>Actinomycetes</taxon>
        <taxon>Micrococcales</taxon>
        <taxon>Cellulomonadaceae</taxon>
        <taxon>Cellulomonas</taxon>
    </lineage>
</organism>
<dbReference type="SMART" id="SM00701">
    <property type="entry name" value="PGRP"/>
    <property type="match status" value="1"/>
</dbReference>
<dbReference type="Gene3D" id="1.10.3130.20">
    <property type="entry name" value="Phycobilisome linker domain"/>
    <property type="match status" value="1"/>
</dbReference>
<dbReference type="PANTHER" id="PTHR11022:SF41">
    <property type="entry name" value="PEPTIDOGLYCAN-RECOGNITION PROTEIN LC-RELATED"/>
    <property type="match status" value="1"/>
</dbReference>
<keyword evidence="7" id="KW-1185">Reference proteome</keyword>
<dbReference type="Pfam" id="PF01510">
    <property type="entry name" value="Amidase_2"/>
    <property type="match status" value="1"/>
</dbReference>
<proteinExistence type="inferred from homology"/>
<gene>
    <name evidence="6" type="ORF">J4035_04185</name>
</gene>
<protein>
    <submittedName>
        <fullName evidence="6">DUF4214 domain-containing protein</fullName>
    </submittedName>
</protein>
<comment type="similarity">
    <text evidence="1">Belongs to the N-acetylmuramoyl-L-alanine amidase 2 family.</text>
</comment>
<dbReference type="Proteomes" id="UP000678317">
    <property type="component" value="Unassembled WGS sequence"/>
</dbReference>
<feature type="region of interest" description="Disordered" evidence="2">
    <location>
        <begin position="58"/>
        <end position="86"/>
    </location>
</feature>
<dbReference type="SMART" id="SM00644">
    <property type="entry name" value="Ami_2"/>
    <property type="match status" value="1"/>
</dbReference>
<feature type="chain" id="PRO_5045953112" evidence="3">
    <location>
        <begin position="23"/>
        <end position="640"/>
    </location>
</feature>
<evidence type="ECO:0000259" key="4">
    <source>
        <dbReference type="SMART" id="SM00644"/>
    </source>
</evidence>
<sequence length="640" mass="67219">MLLNVVVALVLTATLGVPGVGAARPEHVVVPAVGSAPTSTTVADETTVQEVDLTVTAEPQTRVDPDVAPTQTPDSAPPEEATEVDPGEDAVVADVQAGDRVVTPPVDTDAVQTIGVTWPEGAVVDGLGAQVRTQTDGEWGDWVELDPSDSYADAGTADAEHELRGGTDAIWIGDATALQLSFAATPEGGPEGMSLSLIGSPEVAPSDATVTQSASSGSAVVRSAVLATDAVAPQVILRGAWGARPQSCRPDVAANLVGAVVHHTAGPNSYSSVGAAMQQIRNDQAYHMDSRGWCDLGYNFVVDKWGNLYEGRADSLMNPVIGVHAGGFNTGTVGVSMLGDYSNVAPSGAMVASVAQIIGWRLGQYLVDPLGRMDYYTGAGENSRYTNQWVNLPRVFGHRDVAYTACPGNQGYSTLGTIRQQAAAASSAPAFGVVRPVVKQLYKDVLGREADPGGLEGWSRAMVQGMSPAQVATALATSTEYAYATVARDYDDVLGRAPDPQGLSTWTSAIMQGQMRSEDLRIWLFGSVEYYNISGETDNTYVAALYRDVLGRKAGSGDVAFWAPLVRSAGKDAVVRGFWKSGESANLRVEAAYQRFLGRSADPAGMATWPPVLLARGEGELRSQLVGSVEYRNRSVANNP</sequence>